<gene>
    <name evidence="2" type="ORF">CCAP1982_LOCUS11097</name>
</gene>
<name>A0A811UZQ9_CERCA</name>
<dbReference type="Proteomes" id="UP000606786">
    <property type="component" value="Unassembled WGS sequence"/>
</dbReference>
<evidence type="ECO:0000313" key="3">
    <source>
        <dbReference type="Proteomes" id="UP000606786"/>
    </source>
</evidence>
<reference evidence="2" key="1">
    <citation type="submission" date="2020-11" db="EMBL/GenBank/DDBJ databases">
        <authorList>
            <person name="Whitehead M."/>
        </authorList>
    </citation>
    <scope>NUCLEOTIDE SEQUENCE</scope>
    <source>
        <strain evidence="2">EGII</strain>
    </source>
</reference>
<evidence type="ECO:0000256" key="1">
    <source>
        <dbReference type="SAM" id="SignalP"/>
    </source>
</evidence>
<comment type="caution">
    <text evidence="2">The sequence shown here is derived from an EMBL/GenBank/DDBJ whole genome shotgun (WGS) entry which is preliminary data.</text>
</comment>
<accession>A0A811UZQ9</accession>
<keyword evidence="3" id="KW-1185">Reference proteome</keyword>
<dbReference type="EMBL" id="CAJHJT010000034">
    <property type="protein sequence ID" value="CAD7002613.1"/>
    <property type="molecule type" value="Genomic_DNA"/>
</dbReference>
<feature type="signal peptide" evidence="1">
    <location>
        <begin position="1"/>
        <end position="17"/>
    </location>
</feature>
<dbReference type="AlphaFoldDB" id="A0A811UZQ9"/>
<protein>
    <submittedName>
        <fullName evidence="2">(Mediterranean fruit fly) hypothetical protein</fullName>
    </submittedName>
</protein>
<keyword evidence="1" id="KW-0732">Signal</keyword>
<proteinExistence type="predicted"/>
<evidence type="ECO:0000313" key="2">
    <source>
        <dbReference type="EMBL" id="CAD7002613.1"/>
    </source>
</evidence>
<feature type="chain" id="PRO_5033064897" evidence="1">
    <location>
        <begin position="18"/>
        <end position="98"/>
    </location>
</feature>
<sequence>MVVCWNLLMFAAKPLETGHVAGLVCTTLHLVLTPEIIKLGFGADDDCIQAMSKMKNSAGNRCWALESASRTSFMHLFPLFKEVDTLQAVTPQVHSRCG</sequence>
<organism evidence="2 3">
    <name type="scientific">Ceratitis capitata</name>
    <name type="common">Mediterranean fruit fly</name>
    <name type="synonym">Tephritis capitata</name>
    <dbReference type="NCBI Taxonomy" id="7213"/>
    <lineage>
        <taxon>Eukaryota</taxon>
        <taxon>Metazoa</taxon>
        <taxon>Ecdysozoa</taxon>
        <taxon>Arthropoda</taxon>
        <taxon>Hexapoda</taxon>
        <taxon>Insecta</taxon>
        <taxon>Pterygota</taxon>
        <taxon>Neoptera</taxon>
        <taxon>Endopterygota</taxon>
        <taxon>Diptera</taxon>
        <taxon>Brachycera</taxon>
        <taxon>Muscomorpha</taxon>
        <taxon>Tephritoidea</taxon>
        <taxon>Tephritidae</taxon>
        <taxon>Ceratitis</taxon>
        <taxon>Ceratitis</taxon>
    </lineage>
</organism>